<dbReference type="AlphaFoldDB" id="A0A3M7SZZ9"/>
<dbReference type="PANTHER" id="PTHR43143:SF1">
    <property type="entry name" value="SERINE_THREONINE-PROTEIN PHOSPHATASE CPPED1"/>
    <property type="match status" value="1"/>
</dbReference>
<evidence type="ECO:0000313" key="2">
    <source>
        <dbReference type="Proteomes" id="UP000276133"/>
    </source>
</evidence>
<dbReference type="OrthoDB" id="45007at2759"/>
<comment type="caution">
    <text evidence="1">The sequence shown here is derived from an EMBL/GenBank/DDBJ whole genome shotgun (WGS) entry which is preliminary data.</text>
</comment>
<dbReference type="STRING" id="10195.A0A3M7SZZ9"/>
<proteinExistence type="predicted"/>
<dbReference type="Proteomes" id="UP000276133">
    <property type="component" value="Unassembled WGS sequence"/>
</dbReference>
<reference evidence="1 2" key="1">
    <citation type="journal article" date="2018" name="Sci. Rep.">
        <title>Genomic signatures of local adaptation to the degree of environmental predictability in rotifers.</title>
        <authorList>
            <person name="Franch-Gras L."/>
            <person name="Hahn C."/>
            <person name="Garcia-Roger E.M."/>
            <person name="Carmona M.J."/>
            <person name="Serra M."/>
            <person name="Gomez A."/>
        </authorList>
    </citation>
    <scope>NUCLEOTIDE SEQUENCE [LARGE SCALE GENOMIC DNA]</scope>
    <source>
        <strain evidence="1">HYR1</strain>
    </source>
</reference>
<protein>
    <submittedName>
        <fullName evidence="1">Calcineurin-like phosphoesterase domain-containing</fullName>
    </submittedName>
</protein>
<evidence type="ECO:0000313" key="1">
    <source>
        <dbReference type="EMBL" id="RNA41150.1"/>
    </source>
</evidence>
<dbReference type="PANTHER" id="PTHR43143">
    <property type="entry name" value="METALLOPHOSPHOESTERASE, CALCINEURIN SUPERFAMILY"/>
    <property type="match status" value="1"/>
</dbReference>
<gene>
    <name evidence="1" type="ORF">BpHYR1_038253</name>
</gene>
<sequence length="142" mass="15856">SDCKHKIIFQHIPLFVDRPDEAAHVYFNIEPGERLRLMNKFIEAGVSTVFCGHYHQNAGGFYQQLECVVTSAVGAQLGSDGHGYRLVRVSEEKVEHNKNVMVNFQDNLLLSPLRPDEHLSGKIVAIGAAIHKSISYDQLGAR</sequence>
<organism evidence="1 2">
    <name type="scientific">Brachionus plicatilis</name>
    <name type="common">Marine rotifer</name>
    <name type="synonym">Brachionus muelleri</name>
    <dbReference type="NCBI Taxonomy" id="10195"/>
    <lineage>
        <taxon>Eukaryota</taxon>
        <taxon>Metazoa</taxon>
        <taxon>Spiralia</taxon>
        <taxon>Gnathifera</taxon>
        <taxon>Rotifera</taxon>
        <taxon>Eurotatoria</taxon>
        <taxon>Monogononta</taxon>
        <taxon>Pseudotrocha</taxon>
        <taxon>Ploima</taxon>
        <taxon>Brachionidae</taxon>
        <taxon>Brachionus</taxon>
    </lineage>
</organism>
<feature type="non-terminal residue" evidence="1">
    <location>
        <position position="1"/>
    </location>
</feature>
<dbReference type="SUPFAM" id="SSF56300">
    <property type="entry name" value="Metallo-dependent phosphatases"/>
    <property type="match status" value="1"/>
</dbReference>
<dbReference type="Gene3D" id="3.60.21.10">
    <property type="match status" value="1"/>
</dbReference>
<keyword evidence="2" id="KW-1185">Reference proteome</keyword>
<accession>A0A3M7SZZ9</accession>
<dbReference type="EMBL" id="REGN01000544">
    <property type="protein sequence ID" value="RNA41150.1"/>
    <property type="molecule type" value="Genomic_DNA"/>
</dbReference>
<dbReference type="InterPro" id="IPR029052">
    <property type="entry name" value="Metallo-depent_PP-like"/>
</dbReference>
<name>A0A3M7SZZ9_BRAPC</name>
<dbReference type="InterPro" id="IPR051918">
    <property type="entry name" value="STPP_CPPED1"/>
</dbReference>